<name>A0ABW8EE65_STRT5</name>
<dbReference type="Proteomes" id="UP001617351">
    <property type="component" value="Unassembled WGS sequence"/>
</dbReference>
<organism evidence="2 3">
    <name type="scientific">Streptomyces toxytricini</name>
    <name type="common">Actinomyces toxytricini</name>
    <dbReference type="NCBI Taxonomy" id="67369"/>
    <lineage>
        <taxon>Bacteria</taxon>
        <taxon>Bacillati</taxon>
        <taxon>Actinomycetota</taxon>
        <taxon>Actinomycetes</taxon>
        <taxon>Kitasatosporales</taxon>
        <taxon>Streptomycetaceae</taxon>
        <taxon>Streptomyces</taxon>
    </lineage>
</organism>
<dbReference type="RefSeq" id="WP_402379468.1">
    <property type="nucleotide sequence ID" value="NZ_JBIUYY010000004.1"/>
</dbReference>
<protein>
    <submittedName>
        <fullName evidence="2">Uncharacterized protein</fullName>
    </submittedName>
</protein>
<evidence type="ECO:0000313" key="2">
    <source>
        <dbReference type="EMBL" id="MFJ2821519.1"/>
    </source>
</evidence>
<sequence>MTPTYVLAGRQIRTSVQRRPPHTASVTAKVWDGEPEDDAGEWEEQAEVDFESVSGEVAVWGSGRGEGSFEFSGERDNEMRMRAANRLTVTKAGVTARIAAREPGRVAWVAVYPVDGGFMVFTVEIPEHLADESTCFGEESITRRNLGTFSMIEEVDGAVASLGIDPDELDAPWHNDYPL</sequence>
<feature type="region of interest" description="Disordered" evidence="1">
    <location>
        <begin position="12"/>
        <end position="39"/>
    </location>
</feature>
<gene>
    <name evidence="2" type="ORF">ACIO7M_10435</name>
</gene>
<dbReference type="EMBL" id="JBIUYY010000004">
    <property type="protein sequence ID" value="MFJ2821519.1"/>
    <property type="molecule type" value="Genomic_DNA"/>
</dbReference>
<evidence type="ECO:0000256" key="1">
    <source>
        <dbReference type="SAM" id="MobiDB-lite"/>
    </source>
</evidence>
<accession>A0ABW8EE65</accession>
<proteinExistence type="predicted"/>
<reference evidence="2 3" key="1">
    <citation type="submission" date="2024-10" db="EMBL/GenBank/DDBJ databases">
        <title>The Natural Products Discovery Center: Release of the First 8490 Sequenced Strains for Exploring Actinobacteria Biosynthetic Diversity.</title>
        <authorList>
            <person name="Kalkreuter E."/>
            <person name="Kautsar S.A."/>
            <person name="Yang D."/>
            <person name="Bader C.D."/>
            <person name="Teijaro C.N."/>
            <person name="Fluegel L."/>
            <person name="Davis C.M."/>
            <person name="Simpson J.R."/>
            <person name="Lauterbach L."/>
            <person name="Steele A.D."/>
            <person name="Gui C."/>
            <person name="Meng S."/>
            <person name="Li G."/>
            <person name="Viehrig K."/>
            <person name="Ye F."/>
            <person name="Su P."/>
            <person name="Kiefer A.F."/>
            <person name="Nichols A."/>
            <person name="Cepeda A.J."/>
            <person name="Yan W."/>
            <person name="Fan B."/>
            <person name="Jiang Y."/>
            <person name="Adhikari A."/>
            <person name="Zheng C.-J."/>
            <person name="Schuster L."/>
            <person name="Cowan T.M."/>
            <person name="Smanski M.J."/>
            <person name="Chevrette M.G."/>
            <person name="De Carvalho L.P.S."/>
            <person name="Shen B."/>
        </authorList>
    </citation>
    <scope>NUCLEOTIDE SEQUENCE [LARGE SCALE GENOMIC DNA]</scope>
    <source>
        <strain evidence="2 3">NPDC087220</strain>
    </source>
</reference>
<evidence type="ECO:0000313" key="3">
    <source>
        <dbReference type="Proteomes" id="UP001617351"/>
    </source>
</evidence>
<keyword evidence="3" id="KW-1185">Reference proteome</keyword>
<comment type="caution">
    <text evidence="2">The sequence shown here is derived from an EMBL/GenBank/DDBJ whole genome shotgun (WGS) entry which is preliminary data.</text>
</comment>